<comment type="pathway">
    <text evidence="1 9">Amino-acid biosynthesis; L-phenylalanine biosynthesis; phenylpyruvate from prephenate: step 1/1.</text>
</comment>
<dbReference type="InterPro" id="IPR002912">
    <property type="entry name" value="ACT_dom"/>
</dbReference>
<evidence type="ECO:0000256" key="5">
    <source>
        <dbReference type="ARBA" id="ARBA00023141"/>
    </source>
</evidence>
<dbReference type="PROSITE" id="PS51171">
    <property type="entry name" value="PREPHENATE_DEHYDR_3"/>
    <property type="match status" value="1"/>
</dbReference>
<dbReference type="GO" id="GO:0009094">
    <property type="term" value="P:L-phenylalanine biosynthetic process"/>
    <property type="evidence" value="ECO:0007669"/>
    <property type="project" value="UniProtKB-UniPathway"/>
</dbReference>
<organism evidence="10 11">
    <name type="scientific">Aneurinibacillus soli</name>
    <dbReference type="NCBI Taxonomy" id="1500254"/>
    <lineage>
        <taxon>Bacteria</taxon>
        <taxon>Bacillati</taxon>
        <taxon>Bacillota</taxon>
        <taxon>Bacilli</taxon>
        <taxon>Bacillales</taxon>
        <taxon>Paenibacillaceae</taxon>
        <taxon>Aneurinibacillus group</taxon>
        <taxon>Aneurinibacillus</taxon>
    </lineage>
</organism>
<evidence type="ECO:0000256" key="4">
    <source>
        <dbReference type="ARBA" id="ARBA00022605"/>
    </source>
</evidence>
<dbReference type="SUPFAM" id="SSF55021">
    <property type="entry name" value="ACT-like"/>
    <property type="match status" value="1"/>
</dbReference>
<keyword evidence="5 9" id="KW-0057">Aromatic amino acid biosynthesis</keyword>
<gene>
    <name evidence="9 10" type="primary">pheA</name>
    <name evidence="10" type="ORF">CB4_01185</name>
</gene>
<evidence type="ECO:0000256" key="8">
    <source>
        <dbReference type="ARBA" id="ARBA00047848"/>
    </source>
</evidence>
<dbReference type="PROSITE" id="PS51671">
    <property type="entry name" value="ACT"/>
    <property type="match status" value="1"/>
</dbReference>
<dbReference type="Proteomes" id="UP000217696">
    <property type="component" value="Chromosome"/>
</dbReference>
<evidence type="ECO:0000256" key="6">
    <source>
        <dbReference type="ARBA" id="ARBA00023222"/>
    </source>
</evidence>
<dbReference type="GO" id="GO:0004664">
    <property type="term" value="F:prephenate dehydratase activity"/>
    <property type="evidence" value="ECO:0007669"/>
    <property type="project" value="UniProtKB-UniRule"/>
</dbReference>
<dbReference type="RefSeq" id="WP_096464028.1">
    <property type="nucleotide sequence ID" value="NZ_AP017312.1"/>
</dbReference>
<dbReference type="Gene3D" id="3.40.190.10">
    <property type="entry name" value="Periplasmic binding protein-like II"/>
    <property type="match status" value="2"/>
</dbReference>
<dbReference type="EMBL" id="AP017312">
    <property type="protein sequence ID" value="BAU27016.1"/>
    <property type="molecule type" value="Genomic_DNA"/>
</dbReference>
<dbReference type="AlphaFoldDB" id="A0A0U4WE07"/>
<comment type="catalytic activity">
    <reaction evidence="8 9">
        <text>prephenate + H(+) = 3-phenylpyruvate + CO2 + H2O</text>
        <dbReference type="Rhea" id="RHEA:21648"/>
        <dbReference type="ChEBI" id="CHEBI:15377"/>
        <dbReference type="ChEBI" id="CHEBI:15378"/>
        <dbReference type="ChEBI" id="CHEBI:16526"/>
        <dbReference type="ChEBI" id="CHEBI:18005"/>
        <dbReference type="ChEBI" id="CHEBI:29934"/>
        <dbReference type="EC" id="4.2.1.51"/>
    </reaction>
</comment>
<dbReference type="PIRSF" id="PIRSF001500">
    <property type="entry name" value="Chor_mut_pdt_Ppr"/>
    <property type="match status" value="1"/>
</dbReference>
<dbReference type="CDD" id="cd13633">
    <property type="entry name" value="PBP2_Sa-PDT_like"/>
    <property type="match status" value="1"/>
</dbReference>
<evidence type="ECO:0000256" key="9">
    <source>
        <dbReference type="RuleBase" id="RU361254"/>
    </source>
</evidence>
<dbReference type="InterPro" id="IPR008242">
    <property type="entry name" value="Chor_mutase/pphenate_deHydtase"/>
</dbReference>
<dbReference type="UniPathway" id="UPA00121">
    <property type="reaction ID" value="UER00345"/>
</dbReference>
<dbReference type="Pfam" id="PF01842">
    <property type="entry name" value="ACT"/>
    <property type="match status" value="1"/>
</dbReference>
<accession>A0A0U4WE07</accession>
<dbReference type="InterPro" id="IPR018528">
    <property type="entry name" value="Preph_deHydtase_CS"/>
</dbReference>
<evidence type="ECO:0000256" key="7">
    <source>
        <dbReference type="ARBA" id="ARBA00023239"/>
    </source>
</evidence>
<dbReference type="EC" id="4.2.1.51" evidence="2 9"/>
<keyword evidence="4 9" id="KW-0028">Amino-acid biosynthesis</keyword>
<keyword evidence="7 9" id="KW-0456">Lyase</keyword>
<dbReference type="InterPro" id="IPR001086">
    <property type="entry name" value="Preph_deHydtase"/>
</dbReference>
<dbReference type="GO" id="GO:0005737">
    <property type="term" value="C:cytoplasm"/>
    <property type="evidence" value="ECO:0007669"/>
    <property type="project" value="TreeGrafter"/>
</dbReference>
<dbReference type="PANTHER" id="PTHR21022:SF19">
    <property type="entry name" value="PREPHENATE DEHYDRATASE-RELATED"/>
    <property type="match status" value="1"/>
</dbReference>
<dbReference type="SUPFAM" id="SSF53850">
    <property type="entry name" value="Periplasmic binding protein-like II"/>
    <property type="match status" value="1"/>
</dbReference>
<protein>
    <recommendedName>
        <fullName evidence="3 9">Prephenate dehydratase</fullName>
        <shortName evidence="9">PDT</shortName>
        <ecNumber evidence="2 9">4.2.1.51</ecNumber>
    </recommendedName>
</protein>
<dbReference type="Gene3D" id="3.30.70.260">
    <property type="match status" value="1"/>
</dbReference>
<dbReference type="NCBIfam" id="NF008865">
    <property type="entry name" value="PRK11898.1"/>
    <property type="match status" value="1"/>
</dbReference>
<evidence type="ECO:0000313" key="11">
    <source>
        <dbReference type="Proteomes" id="UP000217696"/>
    </source>
</evidence>
<sequence>MQRRFSFLGPSGTNTEEAARYLFREESDAFLPCRTIPDCMEAAVDGKVTHAVVPWENSLEGSVNLTLDWMIHKVNLPILAEVILPISHQLVSARRPERIDYKEVTKVMSHPQGIAQCHNFLRDYLPHAEIEYTSSTAESARIVSEHPNEPWLGICPMQAVYSYPVDLMEANIEDSSEHNFTCFVVVSNNPLELPESDMHKTTILVTLPSDFPGALHQVLAAFSWRRLNLSRIESRPTKTGLGNYHFVIDIDHKMDDILMPGAFAEMEALGCQIRVLGTYPVYLKAETSK</sequence>
<dbReference type="PANTHER" id="PTHR21022">
    <property type="entry name" value="PREPHENATE DEHYDRATASE P PROTEIN"/>
    <property type="match status" value="1"/>
</dbReference>
<keyword evidence="11" id="KW-1185">Reference proteome</keyword>
<evidence type="ECO:0000313" key="10">
    <source>
        <dbReference type="EMBL" id="BAU27016.1"/>
    </source>
</evidence>
<dbReference type="Pfam" id="PF00800">
    <property type="entry name" value="PDT"/>
    <property type="match status" value="1"/>
</dbReference>
<evidence type="ECO:0000256" key="2">
    <source>
        <dbReference type="ARBA" id="ARBA00013147"/>
    </source>
</evidence>
<proteinExistence type="predicted"/>
<dbReference type="KEGG" id="asoc:CB4_01185"/>
<dbReference type="PROSITE" id="PS00858">
    <property type="entry name" value="PREPHENATE_DEHYDR_2"/>
    <property type="match status" value="1"/>
</dbReference>
<dbReference type="OrthoDB" id="9802281at2"/>
<name>A0A0U4WE07_9BACL</name>
<dbReference type="InterPro" id="IPR045865">
    <property type="entry name" value="ACT-like_dom_sf"/>
</dbReference>
<evidence type="ECO:0000256" key="1">
    <source>
        <dbReference type="ARBA" id="ARBA00004741"/>
    </source>
</evidence>
<keyword evidence="6 9" id="KW-0584">Phenylalanine biosynthesis</keyword>
<evidence type="ECO:0000256" key="3">
    <source>
        <dbReference type="ARBA" id="ARBA00021872"/>
    </source>
</evidence>
<reference evidence="10 11" key="1">
    <citation type="submission" date="2015-12" db="EMBL/GenBank/DDBJ databases">
        <title>Genome sequence of Aneurinibacillus soli.</title>
        <authorList>
            <person name="Lee J.S."/>
            <person name="Lee K.C."/>
            <person name="Kim K.K."/>
            <person name="Lee B.W."/>
        </authorList>
    </citation>
    <scope>NUCLEOTIDE SEQUENCE [LARGE SCALE GENOMIC DNA]</scope>
    <source>
        <strain evidence="10 11">CB4</strain>
    </source>
</reference>
<dbReference type="CDD" id="cd04905">
    <property type="entry name" value="ACT_CM-PDT"/>
    <property type="match status" value="1"/>
</dbReference>